<dbReference type="Gene3D" id="3.90.25.10">
    <property type="entry name" value="UDP-galactose 4-epimerase, domain 1"/>
    <property type="match status" value="1"/>
</dbReference>
<organism evidence="2 3">
    <name type="scientific">Didymodactylos carnosus</name>
    <dbReference type="NCBI Taxonomy" id="1234261"/>
    <lineage>
        <taxon>Eukaryota</taxon>
        <taxon>Metazoa</taxon>
        <taxon>Spiralia</taxon>
        <taxon>Gnathifera</taxon>
        <taxon>Rotifera</taxon>
        <taxon>Eurotatoria</taxon>
        <taxon>Bdelloidea</taxon>
        <taxon>Philodinida</taxon>
        <taxon>Philodinidae</taxon>
        <taxon>Didymodactylos</taxon>
    </lineage>
</organism>
<dbReference type="Proteomes" id="UP000682733">
    <property type="component" value="Unassembled WGS sequence"/>
</dbReference>
<gene>
    <name evidence="1" type="ORF">OVA965_LOCUS36260</name>
    <name evidence="2" type="ORF">TMI583_LOCUS37267</name>
</gene>
<sequence>MMPRKMDDGLTVEFTLPLILETRELHQVDIDDIGPLVTEILEQSDKHVGKELMCVGEVEQFQNVPKISTKVTG</sequence>
<dbReference type="Proteomes" id="UP000677228">
    <property type="component" value="Unassembled WGS sequence"/>
</dbReference>
<accession>A0A8S2T9K4</accession>
<proteinExistence type="predicted"/>
<evidence type="ECO:0000313" key="2">
    <source>
        <dbReference type="EMBL" id="CAF4275493.1"/>
    </source>
</evidence>
<comment type="caution">
    <text evidence="2">The sequence shown here is derived from an EMBL/GenBank/DDBJ whole genome shotgun (WGS) entry which is preliminary data.</text>
</comment>
<dbReference type="AlphaFoldDB" id="A0A8S2T9K4"/>
<reference evidence="2" key="1">
    <citation type="submission" date="2021-02" db="EMBL/GenBank/DDBJ databases">
        <authorList>
            <person name="Nowell W R."/>
        </authorList>
    </citation>
    <scope>NUCLEOTIDE SEQUENCE</scope>
</reference>
<name>A0A8S2T9K4_9BILA</name>
<protein>
    <submittedName>
        <fullName evidence="2">Uncharacterized protein</fullName>
    </submittedName>
</protein>
<dbReference type="EMBL" id="CAJOBA010054524">
    <property type="protein sequence ID" value="CAF4275493.1"/>
    <property type="molecule type" value="Genomic_DNA"/>
</dbReference>
<dbReference type="EMBL" id="CAJNOK010032575">
    <property type="protein sequence ID" value="CAF1485546.1"/>
    <property type="molecule type" value="Genomic_DNA"/>
</dbReference>
<evidence type="ECO:0000313" key="3">
    <source>
        <dbReference type="Proteomes" id="UP000682733"/>
    </source>
</evidence>
<evidence type="ECO:0000313" key="1">
    <source>
        <dbReference type="EMBL" id="CAF1485546.1"/>
    </source>
</evidence>
<dbReference type="Gene3D" id="3.40.50.720">
    <property type="entry name" value="NAD(P)-binding Rossmann-like Domain"/>
    <property type="match status" value="1"/>
</dbReference>